<feature type="non-terminal residue" evidence="2">
    <location>
        <position position="119"/>
    </location>
</feature>
<feature type="region of interest" description="Disordered" evidence="1">
    <location>
        <begin position="89"/>
        <end position="119"/>
    </location>
</feature>
<comment type="caution">
    <text evidence="2">The sequence shown here is derived from an EMBL/GenBank/DDBJ whole genome shotgun (WGS) entry which is preliminary data.</text>
</comment>
<reference evidence="2 3" key="1">
    <citation type="journal article" date="2016" name="BMC Genomics">
        <title>Comparative genomics reveals Cyclospora cayetanensis possesses coccidia-like metabolism and invasion components but unique surface antigens.</title>
        <authorList>
            <person name="Liu S."/>
            <person name="Wang L."/>
            <person name="Zheng H."/>
            <person name="Xu Z."/>
            <person name="Roellig D.M."/>
            <person name="Li N."/>
            <person name="Frace M.A."/>
            <person name="Tang K."/>
            <person name="Arrowood M.J."/>
            <person name="Moss D.M."/>
            <person name="Zhang L."/>
            <person name="Feng Y."/>
            <person name="Xiao L."/>
        </authorList>
    </citation>
    <scope>NUCLEOTIDE SEQUENCE [LARGE SCALE GENOMIC DNA]</scope>
    <source>
        <strain evidence="2 3">CHN_HEN01</strain>
    </source>
</reference>
<evidence type="ECO:0000313" key="3">
    <source>
        <dbReference type="Proteomes" id="UP000095192"/>
    </source>
</evidence>
<sequence length="119" mass="13039">MRRQGCETQSFLHSPAAGAPPNSLSLGFSRFANAPRTPLRPEAANAMLNPQWELPTRADHPLAPKVEPPAALLERAGVPPAVSLLPRGLSESFPPSQQRHRQVLAWRQQQKLKHSDCAP</sequence>
<gene>
    <name evidence="2" type="ORF">cyc_07970</name>
</gene>
<keyword evidence="3" id="KW-1185">Reference proteome</keyword>
<dbReference type="AlphaFoldDB" id="A0A1D3CS34"/>
<dbReference type="InParanoid" id="A0A1D3CS34"/>
<accession>A0A1D3CS34</accession>
<feature type="region of interest" description="Disordered" evidence="1">
    <location>
        <begin position="1"/>
        <end position="29"/>
    </location>
</feature>
<organism evidence="2 3">
    <name type="scientific">Cyclospora cayetanensis</name>
    <dbReference type="NCBI Taxonomy" id="88456"/>
    <lineage>
        <taxon>Eukaryota</taxon>
        <taxon>Sar</taxon>
        <taxon>Alveolata</taxon>
        <taxon>Apicomplexa</taxon>
        <taxon>Conoidasida</taxon>
        <taxon>Coccidia</taxon>
        <taxon>Eucoccidiorida</taxon>
        <taxon>Eimeriorina</taxon>
        <taxon>Eimeriidae</taxon>
        <taxon>Cyclospora</taxon>
    </lineage>
</organism>
<dbReference type="EMBL" id="JROU02002175">
    <property type="protein sequence ID" value="OEH73999.1"/>
    <property type="molecule type" value="Genomic_DNA"/>
</dbReference>
<evidence type="ECO:0000256" key="1">
    <source>
        <dbReference type="SAM" id="MobiDB-lite"/>
    </source>
</evidence>
<dbReference type="VEuPathDB" id="ToxoDB:LOC34623812"/>
<proteinExistence type="predicted"/>
<evidence type="ECO:0000313" key="2">
    <source>
        <dbReference type="EMBL" id="OEH73999.1"/>
    </source>
</evidence>
<dbReference type="Proteomes" id="UP000095192">
    <property type="component" value="Unassembled WGS sequence"/>
</dbReference>
<name>A0A1D3CS34_9EIME</name>
<dbReference type="VEuPathDB" id="ToxoDB:cyc_07970"/>
<feature type="compositionally biased region" description="Polar residues" evidence="1">
    <location>
        <begin position="1"/>
        <end position="12"/>
    </location>
</feature>
<protein>
    <submittedName>
        <fullName evidence="2">Uncharacterized protein</fullName>
    </submittedName>
</protein>